<dbReference type="Gene3D" id="1.10.246.130">
    <property type="match status" value="1"/>
</dbReference>
<protein>
    <submittedName>
        <fullName evidence="2">Uncharacterized protein</fullName>
    </submittedName>
</protein>
<dbReference type="Pfam" id="PF01019">
    <property type="entry name" value="G_glu_transpept"/>
    <property type="match status" value="1"/>
</dbReference>
<evidence type="ECO:0000313" key="3">
    <source>
        <dbReference type="Proteomes" id="UP001159427"/>
    </source>
</evidence>
<accession>A0ABN8SUI1</accession>
<dbReference type="InterPro" id="IPR029055">
    <property type="entry name" value="Ntn_hydrolases_N"/>
</dbReference>
<gene>
    <name evidence="2" type="ORF">PEVE_00029671</name>
</gene>
<evidence type="ECO:0000256" key="1">
    <source>
        <dbReference type="SAM" id="SignalP"/>
    </source>
</evidence>
<dbReference type="PANTHER" id="PTHR11686">
    <property type="entry name" value="GAMMA GLUTAMYL TRANSPEPTIDASE"/>
    <property type="match status" value="1"/>
</dbReference>
<feature type="signal peptide" evidence="1">
    <location>
        <begin position="1"/>
        <end position="17"/>
    </location>
</feature>
<dbReference type="EMBL" id="CALNXI010004163">
    <property type="protein sequence ID" value="CAH3195208.1"/>
    <property type="molecule type" value="Genomic_DNA"/>
</dbReference>
<organism evidence="2 3">
    <name type="scientific">Porites evermanni</name>
    <dbReference type="NCBI Taxonomy" id="104178"/>
    <lineage>
        <taxon>Eukaryota</taxon>
        <taxon>Metazoa</taxon>
        <taxon>Cnidaria</taxon>
        <taxon>Anthozoa</taxon>
        <taxon>Hexacorallia</taxon>
        <taxon>Scleractinia</taxon>
        <taxon>Fungiina</taxon>
        <taxon>Poritidae</taxon>
        <taxon>Porites</taxon>
    </lineage>
</organism>
<sequence>MVILSMIGALLWDTLKGREDESPDESPGGPYQIQAVATDHEECSKIDNDTLNLNGSAVDAAIASVFCLGVINMHSSGVGGGGVMLVYNRNLKKAKVIDFRETAPGNTTPNMFPPSETGEKMSERGLAIAVPGEVRGLRQAWKDHHQLRWETLVQPAIDLARGGFRISAAVAEVLSEKKMVMAIKDDPGLSELLLDKNGKPKKEGTKIKNEKYAKTLEIIRDYPETFYNGQLAENILQDITGGISDKQRKGQVTAQDLRNYKTVIRKPLESKLEGMKMLLTPPPTSGAVLGLVLNILKGYHLTSSDRDGTKASVFTYHRIIEAFKFSYAWRGQLGDPDSRLNKNKNINQMIQQQFGDDLRRKIKDNGTNNNVSFYAPSYSDADYGTTHLAVLANNGDAVSVTSTINYRFGCLYRSTLTGIIYNNQMADFDIPKRKKGGLNPSEVNFPEPHKRPFSSMSPAILTDDSGDVQLIIGASGGKRIATAVSLV</sequence>
<dbReference type="InterPro" id="IPR000101">
    <property type="entry name" value="GGT_peptidase"/>
</dbReference>
<dbReference type="InterPro" id="IPR043137">
    <property type="entry name" value="GGT_ssub_C"/>
</dbReference>
<evidence type="ECO:0000313" key="2">
    <source>
        <dbReference type="EMBL" id="CAH3195208.1"/>
    </source>
</evidence>
<dbReference type="SUPFAM" id="SSF56235">
    <property type="entry name" value="N-terminal nucleophile aminohydrolases (Ntn hydrolases)"/>
    <property type="match status" value="1"/>
</dbReference>
<comment type="caution">
    <text evidence="2">The sequence shown here is derived from an EMBL/GenBank/DDBJ whole genome shotgun (WGS) entry which is preliminary data.</text>
</comment>
<proteinExistence type="predicted"/>
<dbReference type="PANTHER" id="PTHR11686:SF9">
    <property type="entry name" value="RE13973P"/>
    <property type="match status" value="1"/>
</dbReference>
<reference evidence="2 3" key="1">
    <citation type="submission" date="2022-05" db="EMBL/GenBank/DDBJ databases">
        <authorList>
            <consortium name="Genoscope - CEA"/>
            <person name="William W."/>
        </authorList>
    </citation>
    <scope>NUCLEOTIDE SEQUENCE [LARGE SCALE GENOMIC DNA]</scope>
</reference>
<keyword evidence="1" id="KW-0732">Signal</keyword>
<keyword evidence="3" id="KW-1185">Reference proteome</keyword>
<dbReference type="Proteomes" id="UP001159427">
    <property type="component" value="Unassembled WGS sequence"/>
</dbReference>
<feature type="chain" id="PRO_5046381011" evidence="1">
    <location>
        <begin position="18"/>
        <end position="487"/>
    </location>
</feature>
<name>A0ABN8SUI1_9CNID</name>
<dbReference type="Gene3D" id="3.60.20.40">
    <property type="match status" value="1"/>
</dbReference>
<dbReference type="PRINTS" id="PR01210">
    <property type="entry name" value="GGTRANSPTASE"/>
</dbReference>
<dbReference type="InterPro" id="IPR043138">
    <property type="entry name" value="GGT_lsub"/>
</dbReference>